<dbReference type="InterPro" id="IPR001375">
    <property type="entry name" value="Peptidase_S9_cat"/>
</dbReference>
<evidence type="ECO:0000256" key="1">
    <source>
        <dbReference type="ARBA" id="ARBA00000721"/>
    </source>
</evidence>
<evidence type="ECO:0000256" key="2">
    <source>
        <dbReference type="ARBA" id="ARBA00004496"/>
    </source>
</evidence>
<feature type="domain" description="Peptidase S9 prolyl oligopeptidase catalytic" evidence="8">
    <location>
        <begin position="499"/>
        <end position="708"/>
    </location>
</feature>
<dbReference type="EC" id="3.4.19.1" evidence="5"/>
<dbReference type="InterPro" id="IPR002471">
    <property type="entry name" value="Pept_S9_AS"/>
</dbReference>
<comment type="subcellular location">
    <subcellularLocation>
        <location evidence="2">Cytoplasm</location>
    </subcellularLocation>
</comment>
<dbReference type="PROSITE" id="PS00708">
    <property type="entry name" value="PRO_ENDOPEP_SER"/>
    <property type="match status" value="1"/>
</dbReference>
<dbReference type="Pfam" id="PF19283">
    <property type="entry name" value="APEH_N"/>
    <property type="match status" value="1"/>
</dbReference>
<accession>A0AAD9N857</accession>
<dbReference type="Gene3D" id="3.40.50.1820">
    <property type="entry name" value="alpha/beta hydrolase"/>
    <property type="match status" value="1"/>
</dbReference>
<dbReference type="InterPro" id="IPR029058">
    <property type="entry name" value="AB_hydrolase_fold"/>
</dbReference>
<dbReference type="SUPFAM" id="SSF82171">
    <property type="entry name" value="DPP6 N-terminal domain-like"/>
    <property type="match status" value="1"/>
</dbReference>
<evidence type="ECO:0000256" key="6">
    <source>
        <dbReference type="ARBA" id="ARBA00022490"/>
    </source>
</evidence>
<dbReference type="AlphaFoldDB" id="A0AAD9N857"/>
<dbReference type="GO" id="GO:0006508">
    <property type="term" value="P:proteolysis"/>
    <property type="evidence" value="ECO:0007669"/>
    <property type="project" value="InterPro"/>
</dbReference>
<dbReference type="PANTHER" id="PTHR42776:SF4">
    <property type="entry name" value="ACYLAMINO-ACID-RELEASING ENZYME"/>
    <property type="match status" value="1"/>
</dbReference>
<evidence type="ECO:0000259" key="9">
    <source>
        <dbReference type="Pfam" id="PF19283"/>
    </source>
</evidence>
<organism evidence="10 11">
    <name type="scientific">Paralvinella palmiformis</name>
    <dbReference type="NCBI Taxonomy" id="53620"/>
    <lineage>
        <taxon>Eukaryota</taxon>
        <taxon>Metazoa</taxon>
        <taxon>Spiralia</taxon>
        <taxon>Lophotrochozoa</taxon>
        <taxon>Annelida</taxon>
        <taxon>Polychaeta</taxon>
        <taxon>Sedentaria</taxon>
        <taxon>Canalipalpata</taxon>
        <taxon>Terebellida</taxon>
        <taxon>Terebelliformia</taxon>
        <taxon>Alvinellidae</taxon>
        <taxon>Paralvinella</taxon>
    </lineage>
</organism>
<evidence type="ECO:0000313" key="10">
    <source>
        <dbReference type="EMBL" id="KAK2158576.1"/>
    </source>
</evidence>
<dbReference type="GO" id="GO:0008242">
    <property type="term" value="F:omega peptidase activity"/>
    <property type="evidence" value="ECO:0007669"/>
    <property type="project" value="UniProtKB-EC"/>
</dbReference>
<name>A0AAD9N857_9ANNE</name>
<comment type="caution">
    <text evidence="10">The sequence shown here is derived from an EMBL/GenBank/DDBJ whole genome shotgun (WGS) entry which is preliminary data.</text>
</comment>
<dbReference type="SUPFAM" id="SSF53474">
    <property type="entry name" value="alpha/beta-Hydrolases"/>
    <property type="match status" value="1"/>
</dbReference>
<protein>
    <recommendedName>
        <fullName evidence="5">acylaminoacyl-peptidase</fullName>
        <ecNumber evidence="5">3.4.19.1</ecNumber>
    </recommendedName>
</protein>
<dbReference type="GO" id="GO:0004252">
    <property type="term" value="F:serine-type endopeptidase activity"/>
    <property type="evidence" value="ECO:0007669"/>
    <property type="project" value="InterPro"/>
</dbReference>
<dbReference type="Proteomes" id="UP001208570">
    <property type="component" value="Unassembled WGS sequence"/>
</dbReference>
<keyword evidence="6" id="KW-0963">Cytoplasm</keyword>
<gene>
    <name evidence="10" type="ORF">LSH36_167g05049</name>
</gene>
<feature type="domain" description="Acylamino-acid-releasing enzyme N-terminal" evidence="9">
    <location>
        <begin position="13"/>
        <end position="429"/>
    </location>
</feature>
<evidence type="ECO:0000256" key="5">
    <source>
        <dbReference type="ARBA" id="ARBA00012917"/>
    </source>
</evidence>
<evidence type="ECO:0000256" key="7">
    <source>
        <dbReference type="ARBA" id="ARBA00022801"/>
    </source>
</evidence>
<dbReference type="FunFam" id="3.40.50.1820:FF:000043">
    <property type="entry name" value="acylamino-acid-releasing enzyme"/>
    <property type="match status" value="1"/>
</dbReference>
<sequence>MTEVDVDDVVDVYRTLSSYPEVKSGRINNKSSADRIQVTAVWSQRDLDRGEHISFIKNYYINNGSIQSTQPEEISKVEWSVQSPSGQYRAVVRLVSPKVGEPKQYLEVWDDNRRLHNISVDGLDKHGKIYDDDTFGCLEWSASEDRLLYIAEKKKAKAKSYFEQKGVSEDNDQKSRKGEEYVYDDDWGEQLTGKVQPLPCLLDIKSQTVTVLDCMPENFSAGPAIWCPHDLGIVYVATYNGPFRLGRIYCAMRKSALYHVELKSSNCTMLGTGDKSVHSPIFSPDNSCFVFLENKASGPHAHCSKLKLCKWSDKSIVTVTDIVRNIKTADQFPGIFTINLPRRCWLEDSKRIVITTQWRSKRELVIISCETGLVSRLTNDPVVGSWSLLDIHNDMMLATVASPSQPPSLMFARLPPKDPESEMTWSKLDGCYQPLLDISWQIHSANASYDGSYQAFSSVNFEYIVVKPSEVPSDEALPMIVFPHGGPHAVISVDYMLYTACLCRLGYMIVYVNFRGSFGFGEDSIESLPGSVGTSDVRDVQMAAKLVMEAHKVDEGRVFALGGSHGGFITGHLIGQYPDFYKAAVMRNPVVNIGSMIAGTDIPDWNYVEAGLAYDERQDALGVPDFYAKAWLLSPIKYVDKVTAAVLIVIGQKDRRVSNQQAHEYRKALASRGATVRMLSYVDDCHPIVKVPGEADCFVNIVKWFREHGK</sequence>
<dbReference type="InterPro" id="IPR045550">
    <property type="entry name" value="AARE_N"/>
</dbReference>
<dbReference type="EMBL" id="JAODUP010000167">
    <property type="protein sequence ID" value="KAK2158576.1"/>
    <property type="molecule type" value="Genomic_DNA"/>
</dbReference>
<comment type="similarity">
    <text evidence="3">Belongs to the peptidase S9C family.</text>
</comment>
<proteinExistence type="inferred from homology"/>
<comment type="catalytic activity">
    <reaction evidence="1">
        <text>Cleavage of an N-acetyl or N-formyl amino acid from the N-terminus of a polypeptide.</text>
        <dbReference type="EC" id="3.4.19.1"/>
    </reaction>
</comment>
<keyword evidence="7" id="KW-0378">Hydrolase</keyword>
<dbReference type="Pfam" id="PF00326">
    <property type="entry name" value="Peptidase_S9"/>
    <property type="match status" value="1"/>
</dbReference>
<comment type="subunit">
    <text evidence="4">Homotetramer.</text>
</comment>
<reference evidence="10" key="1">
    <citation type="journal article" date="2023" name="Mol. Biol. Evol.">
        <title>Third-Generation Sequencing Reveals the Adaptive Role of the Epigenome in Three Deep-Sea Polychaetes.</title>
        <authorList>
            <person name="Perez M."/>
            <person name="Aroh O."/>
            <person name="Sun Y."/>
            <person name="Lan Y."/>
            <person name="Juniper S.K."/>
            <person name="Young C.R."/>
            <person name="Angers B."/>
            <person name="Qian P.Y."/>
        </authorList>
    </citation>
    <scope>NUCLEOTIDE SEQUENCE</scope>
    <source>
        <strain evidence="10">P08H-3</strain>
    </source>
</reference>
<dbReference type="GO" id="GO:0005737">
    <property type="term" value="C:cytoplasm"/>
    <property type="evidence" value="ECO:0007669"/>
    <property type="project" value="UniProtKB-SubCell"/>
</dbReference>
<evidence type="ECO:0000256" key="4">
    <source>
        <dbReference type="ARBA" id="ARBA00011881"/>
    </source>
</evidence>
<dbReference type="PANTHER" id="PTHR42776">
    <property type="entry name" value="SERINE PEPTIDASE S9 FAMILY MEMBER"/>
    <property type="match status" value="1"/>
</dbReference>
<evidence type="ECO:0000313" key="11">
    <source>
        <dbReference type="Proteomes" id="UP001208570"/>
    </source>
</evidence>
<evidence type="ECO:0000259" key="8">
    <source>
        <dbReference type="Pfam" id="PF00326"/>
    </source>
</evidence>
<evidence type="ECO:0000256" key="3">
    <source>
        <dbReference type="ARBA" id="ARBA00010040"/>
    </source>
</evidence>
<keyword evidence="11" id="KW-1185">Reference proteome</keyword>